<evidence type="ECO:0000256" key="1">
    <source>
        <dbReference type="SAM" id="SignalP"/>
    </source>
</evidence>
<dbReference type="Ensembl" id="ENSORLT00020029838.1">
    <property type="protein sequence ID" value="ENSORLP00020034800.1"/>
    <property type="gene ID" value="ENSORLG00020021462.1"/>
</dbReference>
<sequence>MRSPSLLLILLQLCCLQTLLVSIPTCKLPGKWVETTVHLLHDLGEHFPVRCYPINSQVRFPDSALSDASASQCRWTLLVVYQFLQRAEVMFAEYDLPEGEGGVTWNNQKLEHYLNLQYRLVDEHPCVSNRTSPDPNTELQLLICSLVCPSTAKYHAGLRSFITVLQEPDLCGGAAGQRPLWLGGTQERSALGAEVLPAATPKVFQITTNAMTRPPSGIIQPRPQSFPD</sequence>
<feature type="chain" id="PRO_5018200401" evidence="1">
    <location>
        <begin position="23"/>
        <end position="228"/>
    </location>
</feature>
<dbReference type="Gene3D" id="1.20.1250.10">
    <property type="match status" value="1"/>
</dbReference>
<keyword evidence="1" id="KW-0732">Signal</keyword>
<reference evidence="2 3" key="2">
    <citation type="submission" date="2017-04" db="EMBL/GenBank/DDBJ databases">
        <title>CpG methylation of centromeres and impact of large insertions on vertebrate speciation.</title>
        <authorList>
            <person name="Ichikawa K."/>
            <person name="Yoshimura J."/>
            <person name="Morishita S."/>
        </authorList>
    </citation>
    <scope>NUCLEOTIDE SEQUENCE</scope>
    <source>
        <strain evidence="2 3">HNI</strain>
    </source>
</reference>
<feature type="signal peptide" evidence="1">
    <location>
        <begin position="1"/>
        <end position="22"/>
    </location>
</feature>
<dbReference type="InterPro" id="IPR009079">
    <property type="entry name" value="4_helix_cytokine-like_core"/>
</dbReference>
<reference evidence="2" key="3">
    <citation type="submission" date="2025-08" db="UniProtKB">
        <authorList>
            <consortium name="Ensembl"/>
        </authorList>
    </citation>
    <scope>IDENTIFICATION</scope>
    <source>
        <strain evidence="2">HNI</strain>
    </source>
</reference>
<evidence type="ECO:0000313" key="3">
    <source>
        <dbReference type="Proteomes" id="UP000265180"/>
    </source>
</evidence>
<reference key="1">
    <citation type="journal article" date="2007" name="Nature">
        <title>The medaka draft genome and insights into vertebrate genome evolution.</title>
        <authorList>
            <person name="Kasahara M."/>
            <person name="Naruse K."/>
            <person name="Sasaki S."/>
            <person name="Nakatani Y."/>
            <person name="Qu W."/>
            <person name="Ahsan B."/>
            <person name="Yamada T."/>
            <person name="Nagayasu Y."/>
            <person name="Doi K."/>
            <person name="Kasai Y."/>
            <person name="Jindo T."/>
            <person name="Kobayashi D."/>
            <person name="Shimada A."/>
            <person name="Toyoda A."/>
            <person name="Kuroki Y."/>
            <person name="Fujiyama A."/>
            <person name="Sasaki T."/>
            <person name="Shimizu A."/>
            <person name="Asakawa S."/>
            <person name="Shimizu N."/>
            <person name="Hashimoto S."/>
            <person name="Yang J."/>
            <person name="Lee Y."/>
            <person name="Matsushima K."/>
            <person name="Sugano S."/>
            <person name="Sakaizumi M."/>
            <person name="Narita T."/>
            <person name="Ohishi K."/>
            <person name="Haga S."/>
            <person name="Ohta F."/>
            <person name="Nomoto H."/>
            <person name="Nogata K."/>
            <person name="Morishita T."/>
            <person name="Endo T."/>
            <person name="Shin-I T."/>
            <person name="Takeda H."/>
            <person name="Morishita S."/>
            <person name="Kohara Y."/>
        </authorList>
    </citation>
    <scope>NUCLEOTIDE SEQUENCE [LARGE SCALE GENOMIC DNA]</scope>
    <source>
        <strain>Hd-rR</strain>
    </source>
</reference>
<dbReference type="Proteomes" id="UP000265180">
    <property type="component" value="Chromosome 8"/>
</dbReference>
<protein>
    <submittedName>
        <fullName evidence="2">Uncharacterized protein</fullName>
    </submittedName>
</protein>
<evidence type="ECO:0000313" key="2">
    <source>
        <dbReference type="Ensembl" id="ENSORLP00020034800.1"/>
    </source>
</evidence>
<accession>A0A3P9MPE4</accession>
<organism evidence="2 3">
    <name type="scientific">Oryzias latipes</name>
    <name type="common">Japanese rice fish</name>
    <name type="synonym">Japanese killifish</name>
    <dbReference type="NCBI Taxonomy" id="8090"/>
    <lineage>
        <taxon>Eukaryota</taxon>
        <taxon>Metazoa</taxon>
        <taxon>Chordata</taxon>
        <taxon>Craniata</taxon>
        <taxon>Vertebrata</taxon>
        <taxon>Euteleostomi</taxon>
        <taxon>Actinopterygii</taxon>
        <taxon>Neopterygii</taxon>
        <taxon>Teleostei</taxon>
        <taxon>Neoteleostei</taxon>
        <taxon>Acanthomorphata</taxon>
        <taxon>Ovalentaria</taxon>
        <taxon>Atherinomorphae</taxon>
        <taxon>Beloniformes</taxon>
        <taxon>Adrianichthyidae</taxon>
        <taxon>Oryziinae</taxon>
        <taxon>Oryzias</taxon>
    </lineage>
</organism>
<reference evidence="2" key="4">
    <citation type="submission" date="2025-09" db="UniProtKB">
        <authorList>
            <consortium name="Ensembl"/>
        </authorList>
    </citation>
    <scope>IDENTIFICATION</scope>
    <source>
        <strain evidence="2">HNI</strain>
    </source>
</reference>
<proteinExistence type="predicted"/>
<dbReference type="AlphaFoldDB" id="A0A3P9MPE4"/>
<name>A0A3P9MPE4_ORYLA</name>